<gene>
    <name evidence="1" type="ORF">Hsw_1721</name>
</gene>
<proteinExistence type="predicted"/>
<dbReference type="PATRIC" id="fig|1227739.3.peg.1944"/>
<dbReference type="HOGENOM" id="CLU_1701867_0_0_10"/>
<dbReference type="Proteomes" id="UP000019423">
    <property type="component" value="Chromosome"/>
</dbReference>
<reference evidence="1 2" key="1">
    <citation type="submission" date="2014-01" db="EMBL/GenBank/DDBJ databases">
        <title>Complete genome sequence of ionizing-radiation resistance bacterium Hymenobacter swuensis DY53.</title>
        <authorList>
            <person name="Jung J.-H."/>
            <person name="Jeong S.-W."/>
            <person name="Joe M.-H."/>
            <person name="Cho y.-j."/>
            <person name="Kim M.-K."/>
            <person name="Lim S.-Y."/>
        </authorList>
    </citation>
    <scope>NUCLEOTIDE SEQUENCE [LARGE SCALE GENOMIC DNA]</scope>
    <source>
        <strain evidence="1 2">DY53</strain>
    </source>
</reference>
<sequence>MMKKAPKRWLISRMKTSGSKRRYVVSGDYSNHRHEKRPFSFEELPQKEPFQRPSQFYNGKINYDLLRRFLRGQVGQHWNVVQSEILARIPTRLLRYREMIHWYVADQVEFLDGKIWNKRTQRCISSERLRQSITEESTEFYVHPENGLLMRSRP</sequence>
<organism evidence="1 2">
    <name type="scientific">Hymenobacter swuensis DY53</name>
    <dbReference type="NCBI Taxonomy" id="1227739"/>
    <lineage>
        <taxon>Bacteria</taxon>
        <taxon>Pseudomonadati</taxon>
        <taxon>Bacteroidota</taxon>
        <taxon>Cytophagia</taxon>
        <taxon>Cytophagales</taxon>
        <taxon>Hymenobacteraceae</taxon>
        <taxon>Hymenobacter</taxon>
    </lineage>
</organism>
<protein>
    <submittedName>
        <fullName evidence="1">Uncharacterized protein</fullName>
    </submittedName>
</protein>
<dbReference type="STRING" id="1227739.Hsw_1721"/>
<evidence type="ECO:0000313" key="1">
    <source>
        <dbReference type="EMBL" id="AHJ97316.1"/>
    </source>
</evidence>
<name>W8F400_9BACT</name>
<evidence type="ECO:0000313" key="2">
    <source>
        <dbReference type="Proteomes" id="UP000019423"/>
    </source>
</evidence>
<dbReference type="AlphaFoldDB" id="W8F400"/>
<dbReference type="OrthoDB" id="450143at2"/>
<dbReference type="EMBL" id="CP007145">
    <property type="protein sequence ID" value="AHJ97316.1"/>
    <property type="molecule type" value="Genomic_DNA"/>
</dbReference>
<dbReference type="RefSeq" id="WP_044001785.1">
    <property type="nucleotide sequence ID" value="NZ_CP007145.1"/>
</dbReference>
<accession>W8F400</accession>
<keyword evidence="2" id="KW-1185">Reference proteome</keyword>
<dbReference type="KEGG" id="hsw:Hsw_1721"/>